<accession>A0A9N7ZF48</accession>
<feature type="compositionally biased region" description="Polar residues" evidence="1">
    <location>
        <begin position="10"/>
        <end position="19"/>
    </location>
</feature>
<keyword evidence="2" id="KW-1133">Transmembrane helix</keyword>
<feature type="transmembrane region" description="Helical" evidence="2">
    <location>
        <begin position="43"/>
        <end position="65"/>
    </location>
</feature>
<proteinExistence type="predicted"/>
<evidence type="ECO:0000256" key="1">
    <source>
        <dbReference type="SAM" id="MobiDB-lite"/>
    </source>
</evidence>
<reference evidence="3" key="1">
    <citation type="submission" date="2020-03" db="EMBL/GenBank/DDBJ databases">
        <authorList>
            <person name="Weist P."/>
        </authorList>
    </citation>
    <scope>NUCLEOTIDE SEQUENCE</scope>
</reference>
<protein>
    <submittedName>
        <fullName evidence="3">Uncharacterized protein</fullName>
    </submittedName>
</protein>
<dbReference type="EMBL" id="CADEAL010004445">
    <property type="protein sequence ID" value="CAB1459719.1"/>
    <property type="molecule type" value="Genomic_DNA"/>
</dbReference>
<evidence type="ECO:0000256" key="2">
    <source>
        <dbReference type="SAM" id="Phobius"/>
    </source>
</evidence>
<dbReference type="Proteomes" id="UP001153269">
    <property type="component" value="Unassembled WGS sequence"/>
</dbReference>
<evidence type="ECO:0000313" key="4">
    <source>
        <dbReference type="Proteomes" id="UP001153269"/>
    </source>
</evidence>
<feature type="transmembrane region" description="Helical" evidence="2">
    <location>
        <begin position="77"/>
        <end position="96"/>
    </location>
</feature>
<keyword evidence="4" id="KW-1185">Reference proteome</keyword>
<keyword evidence="2" id="KW-0472">Membrane</keyword>
<feature type="region of interest" description="Disordered" evidence="1">
    <location>
        <begin position="1"/>
        <end position="29"/>
    </location>
</feature>
<dbReference type="AlphaFoldDB" id="A0A9N7ZF48"/>
<gene>
    <name evidence="3" type="ORF">PLEPLA_LOCUS47556</name>
</gene>
<comment type="caution">
    <text evidence="3">The sequence shown here is derived from an EMBL/GenBank/DDBJ whole genome shotgun (WGS) entry which is preliminary data.</text>
</comment>
<organism evidence="3 4">
    <name type="scientific">Pleuronectes platessa</name>
    <name type="common">European plaice</name>
    <dbReference type="NCBI Taxonomy" id="8262"/>
    <lineage>
        <taxon>Eukaryota</taxon>
        <taxon>Metazoa</taxon>
        <taxon>Chordata</taxon>
        <taxon>Craniata</taxon>
        <taxon>Vertebrata</taxon>
        <taxon>Euteleostomi</taxon>
        <taxon>Actinopterygii</taxon>
        <taxon>Neopterygii</taxon>
        <taxon>Teleostei</taxon>
        <taxon>Neoteleostei</taxon>
        <taxon>Acanthomorphata</taxon>
        <taxon>Carangaria</taxon>
        <taxon>Pleuronectiformes</taxon>
        <taxon>Pleuronectoidei</taxon>
        <taxon>Pleuronectidae</taxon>
        <taxon>Pleuronectes</taxon>
    </lineage>
</organism>
<evidence type="ECO:0000313" key="3">
    <source>
        <dbReference type="EMBL" id="CAB1459719.1"/>
    </source>
</evidence>
<name>A0A9N7ZF48_PLEPL</name>
<keyword evidence="2" id="KW-0812">Transmembrane</keyword>
<sequence length="106" mass="11623">MNPDPGATEMDSSCVTPGSPTGDEPETQELDQELVWVPSGRRLISGLLGMNVVLLGAALVAGQAFNPEGLKNQEPQVFLLLLMGASLIWILWYLLWARKQPWHLPT</sequence>